<organism evidence="1 2">
    <name type="scientific">Candidatus Accumulibacter phosphatis</name>
    <dbReference type="NCBI Taxonomy" id="327160"/>
    <lineage>
        <taxon>Bacteria</taxon>
        <taxon>Pseudomonadati</taxon>
        <taxon>Pseudomonadota</taxon>
        <taxon>Betaproteobacteria</taxon>
        <taxon>Candidatus Accumulibacter</taxon>
    </lineage>
</organism>
<evidence type="ECO:0000313" key="1">
    <source>
        <dbReference type="EMBL" id="KFB73809.1"/>
    </source>
</evidence>
<accession>A0A080M9K9</accession>
<comment type="caution">
    <text evidence="1">The sequence shown here is derived from an EMBL/GenBank/DDBJ whole genome shotgun (WGS) entry which is preliminary data.</text>
</comment>
<proteinExistence type="predicted"/>
<dbReference type="AlphaFoldDB" id="A0A080M9K9"/>
<gene>
    <name evidence="1" type="ORF">AW09_000921</name>
</gene>
<dbReference type="EMBL" id="JDVG02000158">
    <property type="protein sequence ID" value="KFB73809.1"/>
    <property type="molecule type" value="Genomic_DNA"/>
</dbReference>
<protein>
    <submittedName>
        <fullName evidence="1">NAD-specific glutamate dehydrogenase</fullName>
    </submittedName>
</protein>
<sequence>MLRARTVGRDVRKIDLGLLARGKLDLRFLRRILQALQGKNVVLQVDPGLLLELLDDVVDQALIEILPAEEGVAIRRQDFELVLAVDFSNLDDRDVEGPTAQVVDRDLLVTLLLVHAEGQGRCRRFVDDAFDFQTGDPPGILGRLALAIVEIGRHGDHRLGDLLAQVILGGLLHLAQHFGGNLRRGNLLAAHLDPGVTIVRPENLERHQGDILLHFLLFKAATNQPLDRVQGVFRIGHGLTLGRRSAENFTIFRISDR</sequence>
<name>A0A080M9K9_9PROT</name>
<reference evidence="1 2" key="1">
    <citation type="submission" date="2014-02" db="EMBL/GenBank/DDBJ databases">
        <title>Expanding our view of genomic diversity in Candidatus Accumulibacter clades.</title>
        <authorList>
            <person name="Skennerton C.T."/>
            <person name="Barr J.J."/>
            <person name="Slater F.R."/>
            <person name="Bond P.L."/>
            <person name="Tyson G.W."/>
        </authorList>
    </citation>
    <scope>NUCLEOTIDE SEQUENCE [LARGE SCALE GENOMIC DNA]</scope>
    <source>
        <strain evidence="2">BA-91</strain>
    </source>
</reference>
<dbReference type="InterPro" id="IPR019651">
    <property type="entry name" value="Glutamate_DH_NAD-spec"/>
</dbReference>
<evidence type="ECO:0000313" key="2">
    <source>
        <dbReference type="Proteomes" id="UP000020077"/>
    </source>
</evidence>
<dbReference type="Pfam" id="PF10712">
    <property type="entry name" value="NAD-GH"/>
    <property type="match status" value="1"/>
</dbReference>
<dbReference type="Proteomes" id="UP000020077">
    <property type="component" value="Unassembled WGS sequence"/>
</dbReference>